<dbReference type="Proteomes" id="UP000007383">
    <property type="component" value="Chromosome"/>
</dbReference>
<dbReference type="PATRIC" id="fig|889378.3.peg.2081"/>
<evidence type="ECO:0000259" key="9">
    <source>
        <dbReference type="PROSITE" id="PS51123"/>
    </source>
</evidence>
<dbReference type="PANTHER" id="PTHR30329">
    <property type="entry name" value="STATOR ELEMENT OF FLAGELLAR MOTOR COMPLEX"/>
    <property type="match status" value="1"/>
</dbReference>
<protein>
    <submittedName>
        <fullName evidence="10">Flagellar motor protein</fullName>
    </submittedName>
</protein>
<dbReference type="eggNOG" id="COG1360">
    <property type="taxonomic scope" value="Bacteria"/>
</dbReference>
<dbReference type="Pfam" id="PF00691">
    <property type="entry name" value="OmpA"/>
    <property type="match status" value="1"/>
</dbReference>
<evidence type="ECO:0000256" key="1">
    <source>
        <dbReference type="ARBA" id="ARBA00004162"/>
    </source>
</evidence>
<dbReference type="NCBIfam" id="NF005195">
    <property type="entry name" value="PRK06667.1"/>
    <property type="match status" value="1"/>
</dbReference>
<dbReference type="GO" id="GO:0005886">
    <property type="term" value="C:plasma membrane"/>
    <property type="evidence" value="ECO:0007669"/>
    <property type="project" value="UniProtKB-SubCell"/>
</dbReference>
<dbReference type="InterPro" id="IPR036737">
    <property type="entry name" value="OmpA-like_sf"/>
</dbReference>
<evidence type="ECO:0000256" key="3">
    <source>
        <dbReference type="ARBA" id="ARBA00022475"/>
    </source>
</evidence>
<dbReference type="InterPro" id="IPR006665">
    <property type="entry name" value="OmpA-like"/>
</dbReference>
<dbReference type="PRINTS" id="PR01023">
    <property type="entry name" value="NAFLGMOTY"/>
</dbReference>
<dbReference type="Gene3D" id="3.30.1330.60">
    <property type="entry name" value="OmpA-like domain"/>
    <property type="match status" value="1"/>
</dbReference>
<proteinExistence type="inferred from homology"/>
<dbReference type="PROSITE" id="PS51123">
    <property type="entry name" value="OMPA_2"/>
    <property type="match status" value="1"/>
</dbReference>
<dbReference type="InterPro" id="IPR025713">
    <property type="entry name" value="MotB-like_N_dom"/>
</dbReference>
<feature type="transmembrane region" description="Helical" evidence="8">
    <location>
        <begin position="21"/>
        <end position="43"/>
    </location>
</feature>
<dbReference type="HOGENOM" id="CLU_016890_0_1_12"/>
<evidence type="ECO:0000313" key="11">
    <source>
        <dbReference type="Proteomes" id="UP000007383"/>
    </source>
</evidence>
<reference evidence="11" key="1">
    <citation type="journal article" date="2013" name="Stand. Genomic Sci.">
        <title>Complete genome sequence of the halophilic bacterium Spirochaeta africana type strain (Z-7692(T)) from the alkaline Lake Magadi in the East African Rift.</title>
        <authorList>
            <person name="Liolos K."/>
            <person name="Abt B."/>
            <person name="Scheuner C."/>
            <person name="Teshima H."/>
            <person name="Held B."/>
            <person name="Lapidus A."/>
            <person name="Nolan M."/>
            <person name="Lucas S."/>
            <person name="Deshpande S."/>
            <person name="Cheng J.F."/>
            <person name="Tapia R."/>
            <person name="Goodwin L.A."/>
            <person name="Pitluck S."/>
            <person name="Pagani I."/>
            <person name="Ivanova N."/>
            <person name="Mavromatis K."/>
            <person name="Mikhailova N."/>
            <person name="Huntemann M."/>
            <person name="Pati A."/>
            <person name="Chen A."/>
            <person name="Palaniappan K."/>
            <person name="Land M."/>
            <person name="Rohde M."/>
            <person name="Tindall B.J."/>
            <person name="Detter J.C."/>
            <person name="Goker M."/>
            <person name="Bristow J."/>
            <person name="Eisen J.A."/>
            <person name="Markowitz V."/>
            <person name="Hugenholtz P."/>
            <person name="Woyke T."/>
            <person name="Klenk H.P."/>
            <person name="Kyrpides N.C."/>
        </authorList>
    </citation>
    <scope>NUCLEOTIDE SEQUENCE</scope>
    <source>
        <strain evidence="11">ATCC 700263 / DSM 8902 / Z-7692</strain>
    </source>
</reference>
<dbReference type="PANTHER" id="PTHR30329:SF21">
    <property type="entry name" value="LIPOPROTEIN YIAD-RELATED"/>
    <property type="match status" value="1"/>
</dbReference>
<dbReference type="SUPFAM" id="SSF103088">
    <property type="entry name" value="OmpA-like"/>
    <property type="match status" value="1"/>
</dbReference>
<keyword evidence="6 7" id="KW-0472">Membrane</keyword>
<keyword evidence="10" id="KW-0966">Cell projection</keyword>
<evidence type="ECO:0000256" key="6">
    <source>
        <dbReference type="ARBA" id="ARBA00023136"/>
    </source>
</evidence>
<dbReference type="OrthoDB" id="9815217at2"/>
<feature type="domain" description="OmpA-like" evidence="9">
    <location>
        <begin position="117"/>
        <end position="243"/>
    </location>
</feature>
<sequence>MADRPKKRKKREEGGAPEYMTTYGDMVTLLLTFFVMILTTATVDGYELQLILSAFSGVASFDGGNTLQEGRLVELGNTVMSLPSMDRGRALDRARRTAVSLFEPEIRSQKVRVTEDERGLIITLAADAFFDVASAEVRYEETRDILQRLARLLSSDAVEDRNFRLEGHTDSDPTDPEVWRSNWELSVARSLSIFWAIMGYADPSIEDRFQVQGLGETRPLATNDTPEGRAYNRRVDLVILSDGHL</sequence>
<dbReference type="InterPro" id="IPR050330">
    <property type="entry name" value="Bact_OuterMem_StrucFunc"/>
</dbReference>
<keyword evidence="4 8" id="KW-0812">Transmembrane</keyword>
<dbReference type="AlphaFoldDB" id="H9UKU9"/>
<dbReference type="Pfam" id="PF13677">
    <property type="entry name" value="MotB_plug"/>
    <property type="match status" value="1"/>
</dbReference>
<comment type="similarity">
    <text evidence="2">Belongs to the MotB family.</text>
</comment>
<dbReference type="STRING" id="889378.Spiaf_2094"/>
<keyword evidence="10" id="KW-0282">Flagellum</keyword>
<evidence type="ECO:0000256" key="8">
    <source>
        <dbReference type="SAM" id="Phobius"/>
    </source>
</evidence>
<evidence type="ECO:0000256" key="4">
    <source>
        <dbReference type="ARBA" id="ARBA00022692"/>
    </source>
</evidence>
<dbReference type="KEGG" id="sfc:Spiaf_2094"/>
<keyword evidence="5 8" id="KW-1133">Transmembrane helix</keyword>
<name>H9UKU9_SPIAZ</name>
<evidence type="ECO:0000256" key="2">
    <source>
        <dbReference type="ARBA" id="ARBA00008914"/>
    </source>
</evidence>
<comment type="subcellular location">
    <subcellularLocation>
        <location evidence="1">Cell membrane</location>
        <topology evidence="1">Single-pass membrane protein</topology>
    </subcellularLocation>
</comment>
<dbReference type="CDD" id="cd07185">
    <property type="entry name" value="OmpA_C-like"/>
    <property type="match status" value="1"/>
</dbReference>
<gene>
    <name evidence="10" type="ordered locus">Spiaf_2094</name>
</gene>
<keyword evidence="3" id="KW-1003">Cell membrane</keyword>
<dbReference type="RefSeq" id="WP_014456125.1">
    <property type="nucleotide sequence ID" value="NC_017098.1"/>
</dbReference>
<evidence type="ECO:0000256" key="7">
    <source>
        <dbReference type="PROSITE-ProRule" id="PRU00473"/>
    </source>
</evidence>
<keyword evidence="11" id="KW-1185">Reference proteome</keyword>
<dbReference type="EMBL" id="CP003282">
    <property type="protein sequence ID" value="AFG38142.1"/>
    <property type="molecule type" value="Genomic_DNA"/>
</dbReference>
<keyword evidence="10" id="KW-0969">Cilium</keyword>
<accession>H9UKU9</accession>
<evidence type="ECO:0000256" key="5">
    <source>
        <dbReference type="ARBA" id="ARBA00022989"/>
    </source>
</evidence>
<organism evidence="10 11">
    <name type="scientific">Spirochaeta africana (strain ATCC 700263 / DSM 8902 / Z-7692)</name>
    <dbReference type="NCBI Taxonomy" id="889378"/>
    <lineage>
        <taxon>Bacteria</taxon>
        <taxon>Pseudomonadati</taxon>
        <taxon>Spirochaetota</taxon>
        <taxon>Spirochaetia</taxon>
        <taxon>Spirochaetales</taxon>
        <taxon>Spirochaetaceae</taxon>
        <taxon>Spirochaeta</taxon>
    </lineage>
</organism>
<evidence type="ECO:0000313" key="10">
    <source>
        <dbReference type="EMBL" id="AFG38142.1"/>
    </source>
</evidence>